<name>A0A3L7JZE9_9BACI</name>
<proteinExistence type="predicted"/>
<dbReference type="Proteomes" id="UP000276770">
    <property type="component" value="Unassembled WGS sequence"/>
</dbReference>
<dbReference type="PANTHER" id="PTHR33993">
    <property type="entry name" value="GLYOXALASE-RELATED"/>
    <property type="match status" value="1"/>
</dbReference>
<dbReference type="RefSeq" id="WP_121681634.1">
    <property type="nucleotide sequence ID" value="NZ_RCVZ01000012.1"/>
</dbReference>
<protein>
    <recommendedName>
        <fullName evidence="1">VOC domain-containing protein</fullName>
    </recommendedName>
</protein>
<comment type="caution">
    <text evidence="2">The sequence shown here is derived from an EMBL/GenBank/DDBJ whole genome shotgun (WGS) entry which is preliminary data.</text>
</comment>
<dbReference type="InterPro" id="IPR052164">
    <property type="entry name" value="Anthracycline_SecMetBiosynth"/>
</dbReference>
<evidence type="ECO:0000313" key="2">
    <source>
        <dbReference type="EMBL" id="RLQ93752.1"/>
    </source>
</evidence>
<reference evidence="2 3" key="1">
    <citation type="submission" date="2018-10" db="EMBL/GenBank/DDBJ databases">
        <title>Falsibacillus sp. genome draft.</title>
        <authorList>
            <person name="Shi S."/>
        </authorList>
    </citation>
    <scope>NUCLEOTIDE SEQUENCE [LARGE SCALE GENOMIC DNA]</scope>
    <source>
        <strain evidence="2 3">GY 10110</strain>
    </source>
</reference>
<dbReference type="EMBL" id="RCVZ01000012">
    <property type="protein sequence ID" value="RLQ93752.1"/>
    <property type="molecule type" value="Genomic_DNA"/>
</dbReference>
<organism evidence="2 3">
    <name type="scientific">Falsibacillus albus</name>
    <dbReference type="NCBI Taxonomy" id="2478915"/>
    <lineage>
        <taxon>Bacteria</taxon>
        <taxon>Bacillati</taxon>
        <taxon>Bacillota</taxon>
        <taxon>Bacilli</taxon>
        <taxon>Bacillales</taxon>
        <taxon>Bacillaceae</taxon>
        <taxon>Falsibacillus</taxon>
    </lineage>
</organism>
<feature type="domain" description="VOC" evidence="1">
    <location>
        <begin position="3"/>
        <end position="117"/>
    </location>
</feature>
<dbReference type="SUPFAM" id="SSF54593">
    <property type="entry name" value="Glyoxalase/Bleomycin resistance protein/Dihydroxybiphenyl dioxygenase"/>
    <property type="match status" value="1"/>
</dbReference>
<sequence length="118" mass="12894">MAKVVAFEISTQDPEKASNFYSKVFGWKVGEANWGYHPVDTGSQANGENGINGGIALGPSDYPHGVRLQLEVDSIDQALEEAKNNGAQIVREKMEFDEFYLAYIVDPVGMGVGLIEQK</sequence>
<dbReference type="InterPro" id="IPR029068">
    <property type="entry name" value="Glyas_Bleomycin-R_OHBP_Dase"/>
</dbReference>
<dbReference type="InterPro" id="IPR041581">
    <property type="entry name" value="Glyoxalase_6"/>
</dbReference>
<dbReference type="Gene3D" id="3.10.180.10">
    <property type="entry name" value="2,3-Dihydroxybiphenyl 1,2-Dioxygenase, domain 1"/>
    <property type="match status" value="1"/>
</dbReference>
<dbReference type="OrthoDB" id="9804235at2"/>
<accession>A0A3L7JZE9</accession>
<evidence type="ECO:0000259" key="1">
    <source>
        <dbReference type="PROSITE" id="PS51819"/>
    </source>
</evidence>
<dbReference type="InterPro" id="IPR037523">
    <property type="entry name" value="VOC_core"/>
</dbReference>
<keyword evidence="3" id="KW-1185">Reference proteome</keyword>
<gene>
    <name evidence="2" type="ORF">D9X91_15875</name>
</gene>
<evidence type="ECO:0000313" key="3">
    <source>
        <dbReference type="Proteomes" id="UP000276770"/>
    </source>
</evidence>
<dbReference type="PROSITE" id="PS51819">
    <property type="entry name" value="VOC"/>
    <property type="match status" value="1"/>
</dbReference>
<dbReference type="Pfam" id="PF18029">
    <property type="entry name" value="Glyoxalase_6"/>
    <property type="match status" value="1"/>
</dbReference>
<dbReference type="AlphaFoldDB" id="A0A3L7JZE9"/>